<feature type="region of interest" description="Disordered" evidence="1">
    <location>
        <begin position="46"/>
        <end position="66"/>
    </location>
</feature>
<reference evidence="3" key="3">
    <citation type="submission" date="2020-05" db="UniProtKB">
        <authorList>
            <consortium name="EnsemblMetazoa"/>
        </authorList>
    </citation>
    <scope>IDENTIFICATION</scope>
    <source>
        <strain evidence="3">USDA</strain>
    </source>
</reference>
<dbReference type="GeneID" id="8232488"/>
<dbReference type="EnsemblMetazoa" id="PHUM582390-RA">
    <property type="protein sequence ID" value="PHUM582390-PA"/>
    <property type="gene ID" value="PHUM582390"/>
</dbReference>
<gene>
    <name evidence="3" type="primary">8232488</name>
    <name evidence="2" type="ORF">Phum_PHUM582390</name>
</gene>
<dbReference type="CTD" id="8232488"/>
<reference evidence="2" key="2">
    <citation type="submission" date="2007-04" db="EMBL/GenBank/DDBJ databases">
        <title>The genome of the human body louse.</title>
        <authorList>
            <consortium name="The Human Body Louse Genome Consortium"/>
            <person name="Kirkness E."/>
            <person name="Walenz B."/>
            <person name="Hass B."/>
            <person name="Bruggner R."/>
            <person name="Strausberg R."/>
        </authorList>
    </citation>
    <scope>NUCLEOTIDE SEQUENCE</scope>
    <source>
        <strain evidence="2">USDA</strain>
    </source>
</reference>
<evidence type="ECO:0000313" key="3">
    <source>
        <dbReference type="EnsemblMetazoa" id="PHUM582390-PA"/>
    </source>
</evidence>
<organism>
    <name type="scientific">Pediculus humanus subsp. corporis</name>
    <name type="common">Body louse</name>
    <dbReference type="NCBI Taxonomy" id="121224"/>
    <lineage>
        <taxon>Eukaryota</taxon>
        <taxon>Metazoa</taxon>
        <taxon>Ecdysozoa</taxon>
        <taxon>Arthropoda</taxon>
        <taxon>Hexapoda</taxon>
        <taxon>Insecta</taxon>
        <taxon>Pterygota</taxon>
        <taxon>Neoptera</taxon>
        <taxon>Paraneoptera</taxon>
        <taxon>Psocodea</taxon>
        <taxon>Troctomorpha</taxon>
        <taxon>Phthiraptera</taxon>
        <taxon>Anoplura</taxon>
        <taxon>Pediculidae</taxon>
        <taxon>Pediculus</taxon>
    </lineage>
</organism>
<evidence type="ECO:0000256" key="1">
    <source>
        <dbReference type="SAM" id="MobiDB-lite"/>
    </source>
</evidence>
<dbReference type="VEuPathDB" id="VectorBase:PHUM582390"/>
<protein>
    <submittedName>
        <fullName evidence="2 3">Uncharacterized protein</fullName>
    </submittedName>
</protein>
<reference evidence="2" key="1">
    <citation type="submission" date="2007-04" db="EMBL/GenBank/DDBJ databases">
        <title>Annotation of Pediculus humanus corporis strain USDA.</title>
        <authorList>
            <person name="Kirkness E."/>
            <person name="Hannick L."/>
            <person name="Hass B."/>
            <person name="Bruggner R."/>
            <person name="Lawson D."/>
            <person name="Bidwell S."/>
            <person name="Joardar V."/>
            <person name="Caler E."/>
            <person name="Walenz B."/>
            <person name="Inman J."/>
            <person name="Schobel S."/>
            <person name="Galinsky K."/>
            <person name="Amedeo P."/>
            <person name="Strausberg R."/>
        </authorList>
    </citation>
    <scope>NUCLEOTIDE SEQUENCE</scope>
    <source>
        <strain evidence="2">USDA</strain>
    </source>
</reference>
<proteinExistence type="predicted"/>
<dbReference type="RefSeq" id="XP_002432402.1">
    <property type="nucleotide sequence ID" value="XM_002432357.1"/>
</dbReference>
<feature type="region of interest" description="Disordered" evidence="1">
    <location>
        <begin position="143"/>
        <end position="174"/>
    </location>
</feature>
<dbReference type="OrthoDB" id="8197491at2759"/>
<dbReference type="InParanoid" id="E0W1T2"/>
<dbReference type="Proteomes" id="UP000009046">
    <property type="component" value="Unassembled WGS sequence"/>
</dbReference>
<dbReference type="EMBL" id="DS235873">
    <property type="protein sequence ID" value="EEB19664.1"/>
    <property type="molecule type" value="Genomic_DNA"/>
</dbReference>
<name>E0W1T2_PEDHC</name>
<feature type="compositionally biased region" description="Low complexity" evidence="1">
    <location>
        <begin position="91"/>
        <end position="103"/>
    </location>
</feature>
<sequence length="265" mass="30278">MPHIRKTNRIGTQLRNETIEKFINKYKIDKIISKVDRTNQRGIIKFERQNEEGKNGNVGDEGRNVTVLDSNEFEERVIRSVYGNKYDEKNSSSQGSEVSSSKNSNEDCFDKKTSDNDKRENVNDRKNAVENIKKCSVDSSVRLTSSNAVEHHPQKDKKVKFAESPSKSGDVVRKHQYGHNKSEKYKYYSHYKPETKNFHISHTPDLYGPQVGEIAVVTDLVPDDPISACLPCLEANGTYICTPCNPRCFIIQKVFLIEISCFKHV</sequence>
<evidence type="ECO:0000313" key="2">
    <source>
        <dbReference type="EMBL" id="EEB19664.1"/>
    </source>
</evidence>
<dbReference type="AlphaFoldDB" id="E0W1T2"/>
<keyword evidence="4" id="KW-1185">Reference proteome</keyword>
<evidence type="ECO:0000313" key="4">
    <source>
        <dbReference type="Proteomes" id="UP000009046"/>
    </source>
</evidence>
<accession>E0W1T2</accession>
<feature type="region of interest" description="Disordered" evidence="1">
    <location>
        <begin position="86"/>
        <end position="127"/>
    </location>
</feature>
<dbReference type="KEGG" id="phu:Phum_PHUM582390"/>
<dbReference type="EMBL" id="AAZO01007095">
    <property type="status" value="NOT_ANNOTATED_CDS"/>
    <property type="molecule type" value="Genomic_DNA"/>
</dbReference>
<feature type="compositionally biased region" description="Basic and acidic residues" evidence="1">
    <location>
        <begin position="104"/>
        <end position="127"/>
    </location>
</feature>
<dbReference type="HOGENOM" id="CLU_1050898_0_0_1"/>